<name>A0A7X0YK02_9LIST</name>
<protein>
    <submittedName>
        <fullName evidence="1">Uncharacterized protein</fullName>
    </submittedName>
</protein>
<dbReference type="AlphaFoldDB" id="A0A7X0YK02"/>
<dbReference type="Proteomes" id="UP000529446">
    <property type="component" value="Unassembled WGS sequence"/>
</dbReference>
<dbReference type="EMBL" id="JAARXI010000002">
    <property type="protein sequence ID" value="MBC2115715.1"/>
    <property type="molecule type" value="Genomic_DNA"/>
</dbReference>
<evidence type="ECO:0000313" key="2">
    <source>
        <dbReference type="Proteomes" id="UP000529446"/>
    </source>
</evidence>
<reference evidence="1 2" key="1">
    <citation type="submission" date="2020-03" db="EMBL/GenBank/DDBJ databases">
        <title>Soil Listeria distribution.</title>
        <authorList>
            <person name="Liao J."/>
            <person name="Wiedmann M."/>
        </authorList>
    </citation>
    <scope>NUCLEOTIDE SEQUENCE [LARGE SCALE GENOMIC DNA]</scope>
    <source>
        <strain evidence="1 2">FSL L7-0360</strain>
    </source>
</reference>
<accession>A0A7X0YK02</accession>
<dbReference type="RefSeq" id="WP_185345985.1">
    <property type="nucleotide sequence ID" value="NZ_JAAROZ010000001.1"/>
</dbReference>
<gene>
    <name evidence="1" type="ORF">HCB06_03700</name>
</gene>
<proteinExistence type="predicted"/>
<organism evidence="1 2">
    <name type="scientific">Listeria booriae</name>
    <dbReference type="NCBI Taxonomy" id="1552123"/>
    <lineage>
        <taxon>Bacteria</taxon>
        <taxon>Bacillati</taxon>
        <taxon>Bacillota</taxon>
        <taxon>Bacilli</taxon>
        <taxon>Bacillales</taxon>
        <taxon>Listeriaceae</taxon>
        <taxon>Listeria</taxon>
    </lineage>
</organism>
<evidence type="ECO:0000313" key="1">
    <source>
        <dbReference type="EMBL" id="MBC2115715.1"/>
    </source>
</evidence>
<comment type="caution">
    <text evidence="1">The sequence shown here is derived from an EMBL/GenBank/DDBJ whole genome shotgun (WGS) entry which is preliminary data.</text>
</comment>
<sequence>MVNAIDAARIANQERGILSDIKADGGLNTRIVLLSIEGQAYITKQIRLMMMKSFICLIKTAKF</sequence>